<proteinExistence type="predicted"/>
<evidence type="ECO:0000313" key="2">
    <source>
        <dbReference type="EMBL" id="PIA46949.1"/>
    </source>
</evidence>
<accession>A0A2G5DTW5</accession>
<name>A0A2G5DTW5_AQUCA</name>
<organism evidence="2 3">
    <name type="scientific">Aquilegia coerulea</name>
    <name type="common">Rocky mountain columbine</name>
    <dbReference type="NCBI Taxonomy" id="218851"/>
    <lineage>
        <taxon>Eukaryota</taxon>
        <taxon>Viridiplantae</taxon>
        <taxon>Streptophyta</taxon>
        <taxon>Embryophyta</taxon>
        <taxon>Tracheophyta</taxon>
        <taxon>Spermatophyta</taxon>
        <taxon>Magnoliopsida</taxon>
        <taxon>Ranunculales</taxon>
        <taxon>Ranunculaceae</taxon>
        <taxon>Thalictroideae</taxon>
        <taxon>Aquilegia</taxon>
    </lineage>
</organism>
<feature type="region of interest" description="Disordered" evidence="1">
    <location>
        <begin position="1"/>
        <end position="20"/>
    </location>
</feature>
<gene>
    <name evidence="2" type="ORF">AQUCO_01500467v1</name>
</gene>
<dbReference type="EMBL" id="KZ305032">
    <property type="protein sequence ID" value="PIA46949.1"/>
    <property type="molecule type" value="Genomic_DNA"/>
</dbReference>
<keyword evidence="3" id="KW-1185">Reference proteome</keyword>
<evidence type="ECO:0000313" key="3">
    <source>
        <dbReference type="Proteomes" id="UP000230069"/>
    </source>
</evidence>
<feature type="compositionally biased region" description="Basic residues" evidence="1">
    <location>
        <begin position="9"/>
        <end position="18"/>
    </location>
</feature>
<evidence type="ECO:0000256" key="1">
    <source>
        <dbReference type="SAM" id="MobiDB-lite"/>
    </source>
</evidence>
<dbReference type="AlphaFoldDB" id="A0A2G5DTW5"/>
<reference evidence="2 3" key="1">
    <citation type="submission" date="2017-09" db="EMBL/GenBank/DDBJ databases">
        <title>WGS assembly of Aquilegia coerulea Goldsmith.</title>
        <authorList>
            <person name="Hodges S."/>
            <person name="Kramer E."/>
            <person name="Nordborg M."/>
            <person name="Tomkins J."/>
            <person name="Borevitz J."/>
            <person name="Derieg N."/>
            <person name="Yan J."/>
            <person name="Mihaltcheva S."/>
            <person name="Hayes R.D."/>
            <person name="Rokhsar D."/>
        </authorList>
    </citation>
    <scope>NUCLEOTIDE SEQUENCE [LARGE SCALE GENOMIC DNA]</scope>
    <source>
        <strain evidence="3">cv. Goldsmith</strain>
    </source>
</reference>
<sequence length="97" mass="11371">MPIAARTVKVARSRQEKKKNHENDLDYGVISMLISYRTMESVSTFDVYSCYGSRPVVLCLRYSRVVPLFNLLIICKVKFFSTNLKEATENYLFLFFR</sequence>
<dbReference type="InParanoid" id="A0A2G5DTW5"/>
<protein>
    <submittedName>
        <fullName evidence="2">Uncharacterized protein</fullName>
    </submittedName>
</protein>
<dbReference type="Proteomes" id="UP000230069">
    <property type="component" value="Unassembled WGS sequence"/>
</dbReference>